<evidence type="ECO:0000313" key="2">
    <source>
        <dbReference type="Proteomes" id="UP001208689"/>
    </source>
</evidence>
<protein>
    <submittedName>
        <fullName evidence="1">Uncharacterized protein</fullName>
    </submittedName>
</protein>
<evidence type="ECO:0000313" key="1">
    <source>
        <dbReference type="EMBL" id="UYP44115.1"/>
    </source>
</evidence>
<name>A0ABY6HKS7_9ARCH</name>
<dbReference type="EMBL" id="CP104013">
    <property type="protein sequence ID" value="UYP44115.1"/>
    <property type="molecule type" value="Genomic_DNA"/>
</dbReference>
<reference evidence="1" key="1">
    <citation type="submission" date="2022-09" db="EMBL/GenBank/DDBJ databases">
        <title>Actin cytoskeleton and complex cell architecture in an #Asgard archaeon.</title>
        <authorList>
            <person name="Ponce Toledo R.I."/>
            <person name="Schleper C."/>
            <person name="Rodrigues Oliveira T."/>
            <person name="Wollweber F."/>
            <person name="Xu J."/>
            <person name="Rittmann S."/>
            <person name="Klingl A."/>
            <person name="Pilhofer M."/>
        </authorList>
    </citation>
    <scope>NUCLEOTIDE SEQUENCE</scope>
    <source>
        <strain evidence="1">B-35</strain>
    </source>
</reference>
<sequence>MKRKPLELPKQIEKIPYYCSVCAMTHVVQIRKENLQGKHFPISYVYIHGNPQLATVLYIDKDLQVRGYENVKGIGINSDQLDEILHESRFNTLKRIPLSSILAFRLFQNEDIKKMYVKKGFENSINFDAISNLISDTQKITHNFEMCSDFYMKFNDYWIGALQLLDFRFIMIVSSDIDVDHLKFQIMNLFEIFSANYKTKDV</sequence>
<organism evidence="1 2">
    <name type="scientific">Candidatus Lokiarchaeum ossiferum</name>
    <dbReference type="NCBI Taxonomy" id="2951803"/>
    <lineage>
        <taxon>Archaea</taxon>
        <taxon>Promethearchaeati</taxon>
        <taxon>Promethearchaeota</taxon>
        <taxon>Promethearchaeia</taxon>
        <taxon>Promethearchaeales</taxon>
        <taxon>Promethearchaeaceae</taxon>
        <taxon>Candidatus Lokiarchaeum</taxon>
    </lineage>
</organism>
<dbReference type="Proteomes" id="UP001208689">
    <property type="component" value="Chromosome"/>
</dbReference>
<gene>
    <name evidence="1" type="ORF">NEF87_000400</name>
</gene>
<keyword evidence="2" id="KW-1185">Reference proteome</keyword>
<proteinExistence type="predicted"/>
<accession>A0ABY6HKS7</accession>